<proteinExistence type="predicted"/>
<dbReference type="PANTHER" id="PTHR11017">
    <property type="entry name" value="LEUCINE-RICH REPEAT-CONTAINING PROTEIN"/>
    <property type="match status" value="1"/>
</dbReference>
<dbReference type="SMART" id="SM00255">
    <property type="entry name" value="TIR"/>
    <property type="match status" value="1"/>
</dbReference>
<dbReference type="InterPro" id="IPR058192">
    <property type="entry name" value="WHD_ROQ1-like"/>
</dbReference>
<keyword evidence="3" id="KW-0677">Repeat</keyword>
<evidence type="ECO:0000313" key="11">
    <source>
        <dbReference type="Proteomes" id="UP001497516"/>
    </source>
</evidence>
<dbReference type="Pfam" id="PF23598">
    <property type="entry name" value="LRR_14"/>
    <property type="match status" value="1"/>
</dbReference>
<dbReference type="SUPFAM" id="SSF52540">
    <property type="entry name" value="P-loop containing nucleoside triphosphate hydrolases"/>
    <property type="match status" value="1"/>
</dbReference>
<dbReference type="PANTHER" id="PTHR11017:SF271">
    <property type="entry name" value="DISEASE RESISTANCE PROTEIN (TIR-NBS-LRR CLASS) FAMILY"/>
    <property type="match status" value="1"/>
</dbReference>
<gene>
    <name evidence="10" type="ORF">LTRI10_LOCUS4555</name>
</gene>
<dbReference type="Pfam" id="PF01582">
    <property type="entry name" value="TIR"/>
    <property type="match status" value="1"/>
</dbReference>
<evidence type="ECO:0000256" key="8">
    <source>
        <dbReference type="SAM" id="MobiDB-lite"/>
    </source>
</evidence>
<feature type="domain" description="TIR" evidence="9">
    <location>
        <begin position="19"/>
        <end position="175"/>
    </location>
</feature>
<dbReference type="InterPro" id="IPR044974">
    <property type="entry name" value="Disease_R_plants"/>
</dbReference>
<dbReference type="GO" id="GO:0007165">
    <property type="term" value="P:signal transduction"/>
    <property type="evidence" value="ECO:0007669"/>
    <property type="project" value="InterPro"/>
</dbReference>
<evidence type="ECO:0000256" key="1">
    <source>
        <dbReference type="ARBA" id="ARBA00011982"/>
    </source>
</evidence>
<dbReference type="Gene3D" id="3.40.50.10140">
    <property type="entry name" value="Toll/interleukin-1 receptor homology (TIR) domain"/>
    <property type="match status" value="1"/>
</dbReference>
<keyword evidence="6" id="KW-0520">NAD</keyword>
<keyword evidence="11" id="KW-1185">Reference proteome</keyword>
<accession>A0AAV2CLI8</accession>
<protein>
    <recommendedName>
        <fullName evidence="1">ADP-ribosyl cyclase/cyclic ADP-ribose hydrolase</fullName>
        <ecNumber evidence="1">3.2.2.6</ecNumber>
    </recommendedName>
</protein>
<dbReference type="Gene3D" id="1.10.8.430">
    <property type="entry name" value="Helical domain of apoptotic protease-activating factors"/>
    <property type="match status" value="1"/>
</dbReference>
<evidence type="ECO:0000256" key="5">
    <source>
        <dbReference type="ARBA" id="ARBA00022821"/>
    </source>
</evidence>
<evidence type="ECO:0000313" key="10">
    <source>
        <dbReference type="EMBL" id="CAL1356886.1"/>
    </source>
</evidence>
<dbReference type="Gene3D" id="3.80.10.10">
    <property type="entry name" value="Ribonuclease Inhibitor"/>
    <property type="match status" value="3"/>
</dbReference>
<dbReference type="SUPFAM" id="SSF52200">
    <property type="entry name" value="Toll/Interleukin receptor TIR domain"/>
    <property type="match status" value="1"/>
</dbReference>
<dbReference type="GO" id="GO:0006952">
    <property type="term" value="P:defense response"/>
    <property type="evidence" value="ECO:0007669"/>
    <property type="project" value="UniProtKB-KW"/>
</dbReference>
<dbReference type="Pfam" id="PF23282">
    <property type="entry name" value="WHD_ROQ1"/>
    <property type="match status" value="1"/>
</dbReference>
<dbReference type="EMBL" id="OZ034813">
    <property type="protein sequence ID" value="CAL1356886.1"/>
    <property type="molecule type" value="Genomic_DNA"/>
</dbReference>
<dbReference type="InterPro" id="IPR002182">
    <property type="entry name" value="NB-ARC"/>
</dbReference>
<evidence type="ECO:0000259" key="9">
    <source>
        <dbReference type="PROSITE" id="PS50104"/>
    </source>
</evidence>
<dbReference type="InterPro" id="IPR045344">
    <property type="entry name" value="C-JID"/>
</dbReference>
<dbReference type="Gene3D" id="3.40.50.300">
    <property type="entry name" value="P-loop containing nucleotide triphosphate hydrolases"/>
    <property type="match status" value="1"/>
</dbReference>
<dbReference type="InterPro" id="IPR035897">
    <property type="entry name" value="Toll_tir_struct_dom_sf"/>
</dbReference>
<dbReference type="SUPFAM" id="SSF52058">
    <property type="entry name" value="L domain-like"/>
    <property type="match status" value="2"/>
</dbReference>
<evidence type="ECO:0000256" key="6">
    <source>
        <dbReference type="ARBA" id="ARBA00023027"/>
    </source>
</evidence>
<dbReference type="EC" id="3.2.2.6" evidence="1"/>
<dbReference type="GO" id="GO:0051707">
    <property type="term" value="P:response to other organism"/>
    <property type="evidence" value="ECO:0007669"/>
    <property type="project" value="UniProtKB-ARBA"/>
</dbReference>
<feature type="region of interest" description="Disordered" evidence="8">
    <location>
        <begin position="1340"/>
        <end position="1404"/>
    </location>
</feature>
<dbReference type="InterPro" id="IPR000157">
    <property type="entry name" value="TIR_dom"/>
</dbReference>
<dbReference type="Pfam" id="PF00931">
    <property type="entry name" value="NB-ARC"/>
    <property type="match status" value="1"/>
</dbReference>
<dbReference type="Pfam" id="PF20160">
    <property type="entry name" value="C-JID"/>
    <property type="match status" value="1"/>
</dbReference>
<evidence type="ECO:0000256" key="7">
    <source>
        <dbReference type="ARBA" id="ARBA00047304"/>
    </source>
</evidence>
<dbReference type="InterPro" id="IPR032675">
    <property type="entry name" value="LRR_dom_sf"/>
</dbReference>
<dbReference type="InterPro" id="IPR027417">
    <property type="entry name" value="P-loop_NTPase"/>
</dbReference>
<dbReference type="PRINTS" id="PR00364">
    <property type="entry name" value="DISEASERSIST"/>
</dbReference>
<keyword evidence="5" id="KW-0611">Plant defense</keyword>
<name>A0AAV2CLI8_9ROSI</name>
<evidence type="ECO:0000256" key="2">
    <source>
        <dbReference type="ARBA" id="ARBA00022614"/>
    </source>
</evidence>
<keyword evidence="2" id="KW-0433">Leucine-rich repeat</keyword>
<feature type="compositionally biased region" description="Acidic residues" evidence="8">
    <location>
        <begin position="1341"/>
        <end position="1387"/>
    </location>
</feature>
<keyword evidence="4" id="KW-0378">Hydrolase</keyword>
<dbReference type="GO" id="GO:0061809">
    <property type="term" value="F:NAD+ nucleosidase activity, cyclic ADP-ribose generating"/>
    <property type="evidence" value="ECO:0007669"/>
    <property type="project" value="UniProtKB-EC"/>
</dbReference>
<dbReference type="InterPro" id="IPR042197">
    <property type="entry name" value="Apaf_helical"/>
</dbReference>
<reference evidence="10 11" key="1">
    <citation type="submission" date="2024-04" db="EMBL/GenBank/DDBJ databases">
        <authorList>
            <person name="Fracassetti M."/>
        </authorList>
    </citation>
    <scope>NUCLEOTIDE SEQUENCE [LARGE SCALE GENOMIC DNA]</scope>
</reference>
<evidence type="ECO:0000256" key="3">
    <source>
        <dbReference type="ARBA" id="ARBA00022737"/>
    </source>
</evidence>
<dbReference type="GO" id="GO:0043531">
    <property type="term" value="F:ADP binding"/>
    <property type="evidence" value="ECO:0007669"/>
    <property type="project" value="InterPro"/>
</dbReference>
<sequence length="1404" mass="158611">MAPDDDDDISPPVDSRPRWNYDVFLSFRGADTRSGFTGHLYSALLRDGIHTFLDDREMETGGEVGPECLRGIEESRFSLVVLSKGYASSTWCLEELAHILKCRRERGHCVWPVFYNVDPSDVEECRGSFGEAFAQHEADFKSEMEKGKKKIGEDNSWEKFAAQIEEWKSALREVSYLKGLDLRKHADGNEANNIEHLVREISKRLDRKVLSVARNPVGVRSRAQPVLSFLDRDSTGVRILGLYGMGGVGKTTVAKEVYNSVFNNFEGSCFLANVREQLMVKGIPHLQRLLLSEIMKRKYEKFDNPDHGLSIVRDRLCHKKLLLVLDDVDEMDQVKKVIGNLDWLSPGSRVIITTRTKNLLLPSELFWQFEVQELNERDSLQLLSLHAFDSRDPPENYVDSATRLLRYTGGVPLALEVLGCSLQGETVDIWNSRMEKLKLMANEAIQPVLKTSFDSLDDTEKFIFLDIACFFVGYDKDYVMSILEGCGFFPTDGINTLMRRSLVKVSYDNKLWMHDLLRGMGRELVRQESPVDPGERSRLWHHEDVTDVLTSKTGTKVIEGLAVNLQNTKLSTSAKAFKKMKRLRLLKLNHVALKGSYEYLSSKLRWLCWHGFPVESIPSDFDLENLIALDLRRSSLIEFSEEDIKSMKKLKFLDLSHSIELIRTPNFKDIPSVEKLKLKGCISLQHVHDSIRFLTQLRSLNLQDCRTLKKLPAGIGFLGSIENLNMSGCLTLEELPESIGSLGQIVQLNLHDCRNLKSIPSTIGGLKSLTDLDLSGCSDLEELPESIGVLGHVEFLNLQNCKSLRSLPGSIAGLQSLKDLNMSGCAKLEELPDSIGSLTHIPVLNLRDCRNLKKLPPSICALSSLKKIDLSGCSSLKELPEGIGKLESLLVLLANGTALSTLPDSTSNLGKLKLLSLRRCDHMFTPRKSPSVLNFLPSSLKRLDLRYCNITDDIMPEDLGSFHFLNILKLCGNNFTCLPASIIALPQLVELWLNKCKRLRGIPELQSSVKALQANDCTSLETINLRNYHGGTGLQVQGCSNLKGVEGFFNLETLEPQTFELLRSSGFLTQGSISNNSAYKVDSLTDTYSISPLQALAERGLYSLFFPGNDIPSWFAYQTDGDSISFTVPPLARGCDITGFVTCTIYAWERPHESCFFMPYIRIVNRTKKFTWNYTPHITFFMNENHRETTWLCHWIFDTNAMVLDDIDSGWRFQDETEQGDELEFFVDMGFGIQVRKCAVHPLYDFAPAPAPAPAPAADGDHNRDSASFLELLSAISTSSSSKHRRRFSQSRPRWLTIENSQSICGELYISSGSRNEGYAEWSQQRSRRFMEVAFKSASIEEMEFEEDEDDSDFGSYDGEEEEEDQEWLEYCEDDDDEDEDQEEDKDSELSARSSEEEGDEETE</sequence>
<dbReference type="Proteomes" id="UP001497516">
    <property type="component" value="Chromosome 1"/>
</dbReference>
<evidence type="ECO:0000256" key="4">
    <source>
        <dbReference type="ARBA" id="ARBA00022801"/>
    </source>
</evidence>
<dbReference type="PROSITE" id="PS50104">
    <property type="entry name" value="TIR"/>
    <property type="match status" value="1"/>
</dbReference>
<dbReference type="FunFam" id="3.40.50.10140:FF:000007">
    <property type="entry name" value="Disease resistance protein (TIR-NBS-LRR class)"/>
    <property type="match status" value="1"/>
</dbReference>
<dbReference type="InterPro" id="IPR055414">
    <property type="entry name" value="LRR_R13L4/SHOC2-like"/>
</dbReference>
<organism evidence="10 11">
    <name type="scientific">Linum trigynum</name>
    <dbReference type="NCBI Taxonomy" id="586398"/>
    <lineage>
        <taxon>Eukaryota</taxon>
        <taxon>Viridiplantae</taxon>
        <taxon>Streptophyta</taxon>
        <taxon>Embryophyta</taxon>
        <taxon>Tracheophyta</taxon>
        <taxon>Spermatophyta</taxon>
        <taxon>Magnoliopsida</taxon>
        <taxon>eudicotyledons</taxon>
        <taxon>Gunneridae</taxon>
        <taxon>Pentapetalae</taxon>
        <taxon>rosids</taxon>
        <taxon>fabids</taxon>
        <taxon>Malpighiales</taxon>
        <taxon>Linaceae</taxon>
        <taxon>Linum</taxon>
    </lineage>
</organism>
<comment type="catalytic activity">
    <reaction evidence="7">
        <text>NAD(+) + H2O = ADP-D-ribose + nicotinamide + H(+)</text>
        <dbReference type="Rhea" id="RHEA:16301"/>
        <dbReference type="ChEBI" id="CHEBI:15377"/>
        <dbReference type="ChEBI" id="CHEBI:15378"/>
        <dbReference type="ChEBI" id="CHEBI:17154"/>
        <dbReference type="ChEBI" id="CHEBI:57540"/>
        <dbReference type="ChEBI" id="CHEBI:57967"/>
        <dbReference type="EC" id="3.2.2.6"/>
    </reaction>
    <physiologicalReaction direction="left-to-right" evidence="7">
        <dbReference type="Rhea" id="RHEA:16302"/>
    </physiologicalReaction>
</comment>